<evidence type="ECO:0000313" key="1">
    <source>
        <dbReference type="EMBL" id="MEN7549405.1"/>
    </source>
</evidence>
<gene>
    <name evidence="1" type="ORF">AAG747_15885</name>
</gene>
<keyword evidence="2" id="KW-1185">Reference proteome</keyword>
<organism evidence="1 2">
    <name type="scientific">Rapidithrix thailandica</name>
    <dbReference type="NCBI Taxonomy" id="413964"/>
    <lineage>
        <taxon>Bacteria</taxon>
        <taxon>Pseudomonadati</taxon>
        <taxon>Bacteroidota</taxon>
        <taxon>Cytophagia</taxon>
        <taxon>Cytophagales</taxon>
        <taxon>Flammeovirgaceae</taxon>
        <taxon>Rapidithrix</taxon>
    </lineage>
</organism>
<dbReference type="Proteomes" id="UP001403385">
    <property type="component" value="Unassembled WGS sequence"/>
</dbReference>
<dbReference type="RefSeq" id="WP_346822180.1">
    <property type="nucleotide sequence ID" value="NZ_JBDKWZ010000008.1"/>
</dbReference>
<name>A0AAW9SA93_9BACT</name>
<sequence length="288" mass="32707">MDQEELQAIVLKTLSESYPQEVDLRIVLKTYGVYLTPDELEGFMNHRLVTPGYVNIGSKAYCFSATQMGLEFGESVSLDLPDPEKHRKDGPVLPFLVPHHWPKRQKFICEPLILRPGHPDIPVIVYGYQKEDGFELDGIEVEEDITLEELRNQSLQNLPSEDVSVEELVVEEYKMLEGSGPFAAEKILEKGCMKELQNRLQAKQIAVAIPAKESLFLINAQAPERVIRKFKRKVTAIFEAQERNNTISQTIFTVQEGEITGILNLPEMAEKKTHSRGTFLRKLLGRGE</sequence>
<dbReference type="EMBL" id="JBDKWZ010000008">
    <property type="protein sequence ID" value="MEN7549405.1"/>
    <property type="molecule type" value="Genomic_DNA"/>
</dbReference>
<evidence type="ECO:0000313" key="2">
    <source>
        <dbReference type="Proteomes" id="UP001403385"/>
    </source>
</evidence>
<reference evidence="1 2" key="1">
    <citation type="submission" date="2024-04" db="EMBL/GenBank/DDBJ databases">
        <title>Novel genus in family Flammeovirgaceae.</title>
        <authorList>
            <person name="Nguyen T.H."/>
            <person name="Vuong T.Q."/>
            <person name="Le H."/>
            <person name="Kim S.-G."/>
        </authorList>
    </citation>
    <scope>NUCLEOTIDE SEQUENCE [LARGE SCALE GENOMIC DNA]</scope>
    <source>
        <strain evidence="1 2">JCM 23209</strain>
    </source>
</reference>
<dbReference type="AlphaFoldDB" id="A0AAW9SA93"/>
<proteinExistence type="predicted"/>
<comment type="caution">
    <text evidence="1">The sequence shown here is derived from an EMBL/GenBank/DDBJ whole genome shotgun (WGS) entry which is preliminary data.</text>
</comment>
<protein>
    <submittedName>
        <fullName evidence="1">Uncharacterized protein</fullName>
    </submittedName>
</protein>
<accession>A0AAW9SA93</accession>